<protein>
    <recommendedName>
        <fullName evidence="4">Secreted protein</fullName>
    </recommendedName>
</protein>
<proteinExistence type="predicted"/>
<organism evidence="2 3">
    <name type="scientific">Pseudoxanthomonas winnipegensis</name>
    <dbReference type="NCBI Taxonomy" id="2480810"/>
    <lineage>
        <taxon>Bacteria</taxon>
        <taxon>Pseudomonadati</taxon>
        <taxon>Pseudomonadota</taxon>
        <taxon>Gammaproteobacteria</taxon>
        <taxon>Lysobacterales</taxon>
        <taxon>Lysobacteraceae</taxon>
        <taxon>Pseudoxanthomonas</taxon>
    </lineage>
</organism>
<dbReference type="AlphaFoldDB" id="A0AAW8G7N1"/>
<feature type="chain" id="PRO_5043465587" description="Secreted protein" evidence="1">
    <location>
        <begin position="27"/>
        <end position="319"/>
    </location>
</feature>
<dbReference type="EMBL" id="JAUTBB010000001">
    <property type="protein sequence ID" value="MDQ1117877.1"/>
    <property type="molecule type" value="Genomic_DNA"/>
</dbReference>
<dbReference type="Proteomes" id="UP001234354">
    <property type="component" value="Unassembled WGS sequence"/>
</dbReference>
<reference evidence="2" key="1">
    <citation type="submission" date="2023-07" db="EMBL/GenBank/DDBJ databases">
        <title>Functional and genomic diversity of the sorghum phyllosphere microbiome.</title>
        <authorList>
            <person name="Shade A."/>
        </authorList>
    </citation>
    <scope>NUCLEOTIDE SEQUENCE</scope>
    <source>
        <strain evidence="2">SORGH_AS_0908</strain>
    </source>
</reference>
<feature type="signal peptide" evidence="1">
    <location>
        <begin position="1"/>
        <end position="26"/>
    </location>
</feature>
<name>A0AAW8G7N1_9GAMM</name>
<evidence type="ECO:0000313" key="3">
    <source>
        <dbReference type="Proteomes" id="UP001234354"/>
    </source>
</evidence>
<evidence type="ECO:0008006" key="4">
    <source>
        <dbReference type="Google" id="ProtNLM"/>
    </source>
</evidence>
<keyword evidence="1" id="KW-0732">Signal</keyword>
<comment type="caution">
    <text evidence="2">The sequence shown here is derived from an EMBL/GenBank/DDBJ whole genome shotgun (WGS) entry which is preliminary data.</text>
</comment>
<sequence length="319" mass="33271">MRHLVFRSTAMRCAAGLALAAALAWAMTATRGARHAALEADAGTQAPLHSLPVVALSTLEQARRGTSIPLHGLPADLSAAFEQVPDLHDYRQRLQVAADAGDVQARWVASQVDEYCAGYAQDPQAFDADTRAIAGLAGQAGAAMAQARARMGSRCSGYSPADGVSRDRIVAARRQAARGGQLAAEASLLALGQPLEPSAAYKRALVQRVLDAGDPQAYLALSGALGAAASGDDTYQDMVAGTSFAELAWQLAACKLGLACGPRSALMTRYCANGGICSRDANQDFPAFVMDAAVPRQGADTIDTMVNRLVQSTRQGEAR</sequence>
<accession>A0AAW8G7N1</accession>
<evidence type="ECO:0000313" key="2">
    <source>
        <dbReference type="EMBL" id="MDQ1117877.1"/>
    </source>
</evidence>
<evidence type="ECO:0000256" key="1">
    <source>
        <dbReference type="SAM" id="SignalP"/>
    </source>
</evidence>
<gene>
    <name evidence="2" type="ORF">QE383_000185</name>
</gene>